<dbReference type="AlphaFoldDB" id="A0A9K3Q8A0"/>
<evidence type="ECO:0000313" key="6">
    <source>
        <dbReference type="Proteomes" id="UP000693970"/>
    </source>
</evidence>
<proteinExistence type="predicted"/>
<dbReference type="PANTHER" id="PTHR19288:SF46">
    <property type="entry name" value="HALOACID DEHALOGENASE-LIKE HYDROLASE DOMAIN-CONTAINING PROTEIN 2"/>
    <property type="match status" value="1"/>
</dbReference>
<dbReference type="Pfam" id="PF13344">
    <property type="entry name" value="Hydrolase_6"/>
    <property type="match status" value="1"/>
</dbReference>
<evidence type="ECO:0000256" key="2">
    <source>
        <dbReference type="ARBA" id="ARBA00022723"/>
    </source>
</evidence>
<dbReference type="GO" id="GO:0046872">
    <property type="term" value="F:metal ion binding"/>
    <property type="evidence" value="ECO:0007669"/>
    <property type="project" value="UniProtKB-KW"/>
</dbReference>
<reference evidence="5" key="1">
    <citation type="journal article" date="2021" name="Sci. Rep.">
        <title>Diploid genomic architecture of Nitzschia inconspicua, an elite biomass production diatom.</title>
        <authorList>
            <person name="Oliver A."/>
            <person name="Podell S."/>
            <person name="Pinowska A."/>
            <person name="Traller J.C."/>
            <person name="Smith S.R."/>
            <person name="McClure R."/>
            <person name="Beliaev A."/>
            <person name="Bohutskyi P."/>
            <person name="Hill E.A."/>
            <person name="Rabines A."/>
            <person name="Zheng H."/>
            <person name="Allen L.Z."/>
            <person name="Kuo A."/>
            <person name="Grigoriev I.V."/>
            <person name="Allen A.E."/>
            <person name="Hazlebeck D."/>
            <person name="Allen E.E."/>
        </authorList>
    </citation>
    <scope>NUCLEOTIDE SEQUENCE</scope>
    <source>
        <strain evidence="5">Hildebrandi</strain>
    </source>
</reference>
<dbReference type="EMBL" id="JAGRRH010000001">
    <property type="protein sequence ID" value="KAG7374681.1"/>
    <property type="molecule type" value="Genomic_DNA"/>
</dbReference>
<dbReference type="GO" id="GO:0005737">
    <property type="term" value="C:cytoplasm"/>
    <property type="evidence" value="ECO:0007669"/>
    <property type="project" value="TreeGrafter"/>
</dbReference>
<dbReference type="GO" id="GO:0016791">
    <property type="term" value="F:phosphatase activity"/>
    <property type="evidence" value="ECO:0007669"/>
    <property type="project" value="InterPro"/>
</dbReference>
<dbReference type="PANTHER" id="PTHR19288">
    <property type="entry name" value="4-NITROPHENYLPHOSPHATASE-RELATED"/>
    <property type="match status" value="1"/>
</dbReference>
<protein>
    <recommendedName>
        <fullName evidence="4">Haloacid dehalogenase-like hydrolase domain-containing protein 2</fullName>
    </recommendedName>
</protein>
<name>A0A9K3Q8A0_9STRA</name>
<evidence type="ECO:0000256" key="1">
    <source>
        <dbReference type="ARBA" id="ARBA00001946"/>
    </source>
</evidence>
<dbReference type="Pfam" id="PF13242">
    <property type="entry name" value="Hydrolase_like"/>
    <property type="match status" value="1"/>
</dbReference>
<keyword evidence="2" id="KW-0479">Metal-binding</keyword>
<dbReference type="InterPro" id="IPR006355">
    <property type="entry name" value="LHPP/HDHD2"/>
</dbReference>
<dbReference type="OrthoDB" id="426235at2759"/>
<dbReference type="InterPro" id="IPR006357">
    <property type="entry name" value="HAD-SF_hydro_IIA"/>
</dbReference>
<reference evidence="5" key="2">
    <citation type="submission" date="2021-04" db="EMBL/GenBank/DDBJ databases">
        <authorList>
            <person name="Podell S."/>
        </authorList>
    </citation>
    <scope>NUCLEOTIDE SEQUENCE</scope>
    <source>
        <strain evidence="5">Hildebrandi</strain>
    </source>
</reference>
<accession>A0A9K3Q8A0</accession>
<gene>
    <name evidence="5" type="ORF">IV203_013776</name>
</gene>
<dbReference type="NCBIfam" id="TIGR01460">
    <property type="entry name" value="HAD-SF-IIA"/>
    <property type="match status" value="1"/>
</dbReference>
<evidence type="ECO:0000313" key="5">
    <source>
        <dbReference type="EMBL" id="KAG7374681.1"/>
    </source>
</evidence>
<keyword evidence="6" id="KW-1185">Reference proteome</keyword>
<keyword evidence="3" id="KW-0460">Magnesium</keyword>
<keyword evidence="5" id="KW-0378">Hydrolase</keyword>
<dbReference type="Proteomes" id="UP000693970">
    <property type="component" value="Unassembled WGS sequence"/>
</dbReference>
<sequence length="299" mass="32443">MTSPTIKAVLIDLSGTLHVGDQPIPGAREALQRLRQSGRRIRFLTNTSAKSTTQLLEQLNGPNLQFDISRDDLTTSVLATATYVKRHKLKPLCLMEDVSDMPTDVQDIQPKNDALRATTVPSTTSFDSVVVGLAPTQFHYAQLNMAFRILLQHSNNLIAIHRANYVRDSSSSSELSLGPGAFVAALETSSGCDTAKVMGKPSREFFSSALWDDVPVEETCMIGDDILADIQGARAVGIGTTILVQTGKYLPGDESKITSLASHEEEEEDQSKMSGSMSAVFRVCPSIVEAVDFILSTYC</sequence>
<evidence type="ECO:0000256" key="3">
    <source>
        <dbReference type="ARBA" id="ARBA00022842"/>
    </source>
</evidence>
<comment type="cofactor">
    <cofactor evidence="1">
        <name>Mg(2+)</name>
        <dbReference type="ChEBI" id="CHEBI:18420"/>
    </cofactor>
</comment>
<dbReference type="NCBIfam" id="TIGR01458">
    <property type="entry name" value="HAD-SF-IIA-hyp3"/>
    <property type="match status" value="1"/>
</dbReference>
<comment type="caution">
    <text evidence="5">The sequence shown here is derived from an EMBL/GenBank/DDBJ whole genome shotgun (WGS) entry which is preliminary data.</text>
</comment>
<evidence type="ECO:0000256" key="4">
    <source>
        <dbReference type="ARBA" id="ARBA00039666"/>
    </source>
</evidence>
<organism evidence="5 6">
    <name type="scientific">Nitzschia inconspicua</name>
    <dbReference type="NCBI Taxonomy" id="303405"/>
    <lineage>
        <taxon>Eukaryota</taxon>
        <taxon>Sar</taxon>
        <taxon>Stramenopiles</taxon>
        <taxon>Ochrophyta</taxon>
        <taxon>Bacillariophyta</taxon>
        <taxon>Bacillariophyceae</taxon>
        <taxon>Bacillariophycidae</taxon>
        <taxon>Bacillariales</taxon>
        <taxon>Bacillariaceae</taxon>
        <taxon>Nitzschia</taxon>
    </lineage>
</organism>